<dbReference type="RefSeq" id="WP_013626756.1">
    <property type="nucleotide sequence ID" value="NC_015174.1"/>
</dbReference>
<dbReference type="AlphaFoldDB" id="F0SRF1"/>
<accession>F0SRF1</accession>
<reference evidence="2" key="1">
    <citation type="submission" date="2011-02" db="EMBL/GenBank/DDBJ databases">
        <title>The complete genome of Planctomyces brasiliensis DSM 5305.</title>
        <authorList>
            <person name="Lucas S."/>
            <person name="Copeland A."/>
            <person name="Lapidus A."/>
            <person name="Bruce D."/>
            <person name="Goodwin L."/>
            <person name="Pitluck S."/>
            <person name="Kyrpides N."/>
            <person name="Mavromatis K."/>
            <person name="Pagani I."/>
            <person name="Ivanova N."/>
            <person name="Ovchinnikova G."/>
            <person name="Lu M."/>
            <person name="Detter J.C."/>
            <person name="Han C."/>
            <person name="Land M."/>
            <person name="Hauser L."/>
            <person name="Markowitz V."/>
            <person name="Cheng J.-F."/>
            <person name="Hugenholtz P."/>
            <person name="Woyke T."/>
            <person name="Wu D."/>
            <person name="Tindall B."/>
            <person name="Pomrenke H.G."/>
            <person name="Brambilla E."/>
            <person name="Klenk H.-P."/>
            <person name="Eisen J.A."/>
        </authorList>
    </citation>
    <scope>NUCLEOTIDE SEQUENCE [LARGE SCALE GENOMIC DNA]</scope>
    <source>
        <strain evidence="2">ATCC 49424 / DSM 5305 / JCM 21570 / NBRC 103401 / IFAM 1448</strain>
    </source>
</reference>
<keyword evidence="2" id="KW-1185">Reference proteome</keyword>
<evidence type="ECO:0000313" key="2">
    <source>
        <dbReference type="Proteomes" id="UP000006860"/>
    </source>
</evidence>
<dbReference type="HOGENOM" id="CLU_1516818_0_0_0"/>
<proteinExistence type="predicted"/>
<evidence type="ECO:0000313" key="1">
    <source>
        <dbReference type="EMBL" id="ADY58012.1"/>
    </source>
</evidence>
<dbReference type="OrthoDB" id="213948at2"/>
<dbReference type="KEGG" id="pbs:Plabr_0385"/>
<dbReference type="EMBL" id="CP002546">
    <property type="protein sequence ID" value="ADY58012.1"/>
    <property type="molecule type" value="Genomic_DNA"/>
</dbReference>
<gene>
    <name evidence="1" type="ordered locus">Plabr_0385</name>
</gene>
<sequence>MDFVPFDDEQYLHSLWNSIRIARNIPYTLFTFGDSDLSYYLVLIPAEPGGMVRVRQGEIRVTRPMIITPQSGGAEFQDFFESEHNEAMVQFLMARSAAFSNLKLCNQVSGDELISDEPEEIVDRLNKKLDQEDEDRIAILVAPEELAGIALIRYAAERITASAPGNLNELREKGFLP</sequence>
<protein>
    <submittedName>
        <fullName evidence="1">Uncharacterized protein</fullName>
    </submittedName>
</protein>
<dbReference type="Proteomes" id="UP000006860">
    <property type="component" value="Chromosome"/>
</dbReference>
<organism evidence="1 2">
    <name type="scientific">Rubinisphaera brasiliensis (strain ATCC 49424 / DSM 5305 / JCM 21570 / IAM 15109 / NBRC 103401 / IFAM 1448)</name>
    <name type="common">Planctomyces brasiliensis</name>
    <dbReference type="NCBI Taxonomy" id="756272"/>
    <lineage>
        <taxon>Bacteria</taxon>
        <taxon>Pseudomonadati</taxon>
        <taxon>Planctomycetota</taxon>
        <taxon>Planctomycetia</taxon>
        <taxon>Planctomycetales</taxon>
        <taxon>Planctomycetaceae</taxon>
        <taxon>Rubinisphaera</taxon>
    </lineage>
</organism>
<dbReference type="eggNOG" id="ENOG5032SI1">
    <property type="taxonomic scope" value="Bacteria"/>
</dbReference>
<name>F0SRF1_RUBBR</name>